<name>A0ABR7IEY8_9FIRM</name>
<dbReference type="RefSeq" id="WP_117795909.1">
    <property type="nucleotide sequence ID" value="NZ_JACOQG010000002.1"/>
</dbReference>
<accession>A0ABR7IEY8</accession>
<gene>
    <name evidence="1" type="ORF">H8Z82_02455</name>
</gene>
<dbReference type="EMBL" id="JACOQG010000002">
    <property type="protein sequence ID" value="MBC5778536.1"/>
    <property type="molecule type" value="Genomic_DNA"/>
</dbReference>
<comment type="caution">
    <text evidence="1">The sequence shown here is derived from an EMBL/GenBank/DDBJ whole genome shotgun (WGS) entry which is preliminary data.</text>
</comment>
<dbReference type="InterPro" id="IPR006450">
    <property type="entry name" value="Phage_HK97_gp6-like"/>
</dbReference>
<proteinExistence type="predicted"/>
<sequence>MFVTLEEAKGYLRVDSSDEDDLILRLMETSDSLILNVTRRTRAGLKRHEALIRTAELYAIAYLYEHREEADHKTMTETLKYLLFGIRKERF</sequence>
<evidence type="ECO:0000313" key="2">
    <source>
        <dbReference type="Proteomes" id="UP000649826"/>
    </source>
</evidence>
<dbReference type="CDD" id="cd08054">
    <property type="entry name" value="gp6"/>
    <property type="match status" value="1"/>
</dbReference>
<dbReference type="InterPro" id="IPR021146">
    <property type="entry name" value="Phage_gp6-like_head-tail"/>
</dbReference>
<keyword evidence="2" id="KW-1185">Reference proteome</keyword>
<organism evidence="1 2">
    <name type="scientific">Blautia difficilis</name>
    <dbReference type="NCBI Taxonomy" id="2763027"/>
    <lineage>
        <taxon>Bacteria</taxon>
        <taxon>Bacillati</taxon>
        <taxon>Bacillota</taxon>
        <taxon>Clostridia</taxon>
        <taxon>Lachnospirales</taxon>
        <taxon>Lachnospiraceae</taxon>
        <taxon>Blautia</taxon>
    </lineage>
</organism>
<dbReference type="Pfam" id="PF05135">
    <property type="entry name" value="Phage_connect_1"/>
    <property type="match status" value="1"/>
</dbReference>
<protein>
    <submittedName>
        <fullName evidence="1">Phage gp6-like head-tail connector protein</fullName>
    </submittedName>
</protein>
<dbReference type="NCBIfam" id="TIGR01560">
    <property type="entry name" value="put_DNA_pack"/>
    <property type="match status" value="1"/>
</dbReference>
<reference evidence="1 2" key="1">
    <citation type="submission" date="2020-08" db="EMBL/GenBank/DDBJ databases">
        <title>Genome public.</title>
        <authorList>
            <person name="Liu C."/>
            <person name="Sun Q."/>
        </authorList>
    </citation>
    <scope>NUCLEOTIDE SEQUENCE [LARGE SCALE GENOMIC DNA]</scope>
    <source>
        <strain evidence="1 2">M29</strain>
    </source>
</reference>
<dbReference type="Proteomes" id="UP000649826">
    <property type="component" value="Unassembled WGS sequence"/>
</dbReference>
<evidence type="ECO:0000313" key="1">
    <source>
        <dbReference type="EMBL" id="MBC5778536.1"/>
    </source>
</evidence>
<dbReference type="Gene3D" id="1.10.3230.30">
    <property type="entry name" value="Phage gp6-like head-tail connector protein"/>
    <property type="match status" value="1"/>
</dbReference>